<evidence type="ECO:0000313" key="13">
    <source>
        <dbReference type="Proteomes" id="UP000034601"/>
    </source>
</evidence>
<evidence type="ECO:0000256" key="3">
    <source>
        <dbReference type="ARBA" id="ARBA00022763"/>
    </source>
</evidence>
<dbReference type="Pfam" id="PF04423">
    <property type="entry name" value="Rad50_zn_hook"/>
    <property type="match status" value="1"/>
</dbReference>
<dbReference type="Pfam" id="PF13476">
    <property type="entry name" value="AAA_23"/>
    <property type="match status" value="1"/>
</dbReference>
<evidence type="ECO:0000256" key="5">
    <source>
        <dbReference type="ARBA" id="ARBA00022833"/>
    </source>
</evidence>
<dbReference type="AlphaFoldDB" id="A0A0G0U2V8"/>
<evidence type="ECO:0000256" key="6">
    <source>
        <dbReference type="ARBA" id="ARBA00022840"/>
    </source>
</evidence>
<evidence type="ECO:0000313" key="12">
    <source>
        <dbReference type="EMBL" id="KKR83429.1"/>
    </source>
</evidence>
<evidence type="ECO:0000256" key="4">
    <source>
        <dbReference type="ARBA" id="ARBA00022801"/>
    </source>
</evidence>
<keyword evidence="2" id="KW-0547">Nucleotide-binding</keyword>
<dbReference type="Pfam" id="PF13558">
    <property type="entry name" value="SbcC_Walker_B"/>
    <property type="match status" value="1"/>
</dbReference>
<dbReference type="Gene3D" id="3.40.50.300">
    <property type="entry name" value="P-loop containing nucleotide triphosphate hydrolases"/>
    <property type="match status" value="2"/>
</dbReference>
<name>A0A0G0U2V8_9BACT</name>
<sequence length="743" mass="84762">MIPVKLKLANFTSYGADVPELDFTQFHMAAISGQNGAGKSSLLDSITWCLWGSSRLGDSADQLVRLGQTCMTVEFSFQLDEHIYTVKRGRVLKGGGQTSLEMFSNSYNLTEGTIKTTQQKIIDTLHLTYETFINSAFLRQGHADEFTTKGPSDRKRILADILGLSHYDKLEEKAKEKAKEVQTKLQLLEYQLLEIEAELSQKEAREQALTEAEEEAKKVESQLKEVEAQIKLIDKEREAAATKLQSLEETKTRIEAAQKELADLKLQISLKEKAQTEYQVILSQRQQIETAYQQLQKLQEEKKALEGKRSELITVKDELAALQKQLLELEDRRGRKITSLEVDIKRLQTENEQYQKQLDHLKSHKDLCPTCGQNIGEDKNKEIIVKNEAKLKKNNAQLETLEKQIAQVKNYLIPQQKEADDKEISIQKLEEETKEWSFLNIKITNLEKYVDLYTKLQQAETAVKAHQETISDLLKISQNKQEQIDKESQGLEQLTFYQQQLEEVKSKLQGKDSIKQELAQKVLELRGKVGEAKQLVSQAEQLENLQKDKHTEKKKFQEEKAAYEELALAFGKKGIQAMIIETAIPEIEDEANRLLDRLTEGRMKVRFETQRETKTLRQSSGQAKTPGIIETLDIIISDEMGERPYEAYSGGEQFRVNFAIRLALSKLLTHRAGAKLQFLVIDEGFGTQDAQGRSRIVEAMDAIKDDFEKILIITHLEELKEEFPVRVEVNKGPTGSTFEVVGI</sequence>
<dbReference type="EMBL" id="LCAB01000005">
    <property type="protein sequence ID" value="KKR83429.1"/>
    <property type="molecule type" value="Genomic_DNA"/>
</dbReference>
<dbReference type="SUPFAM" id="SSF75712">
    <property type="entry name" value="Rad50 coiled-coil Zn hook"/>
    <property type="match status" value="1"/>
</dbReference>
<keyword evidence="7 9" id="KW-0175">Coiled coil</keyword>
<keyword evidence="4" id="KW-0378">Hydrolase</keyword>
<dbReference type="SUPFAM" id="SSF52540">
    <property type="entry name" value="P-loop containing nucleoside triphosphate hydrolases"/>
    <property type="match status" value="2"/>
</dbReference>
<protein>
    <submittedName>
        <fullName evidence="12">SMC domain protein</fullName>
    </submittedName>
</protein>
<keyword evidence="3" id="KW-0227">DNA damage</keyword>
<dbReference type="InterPro" id="IPR027417">
    <property type="entry name" value="P-loop_NTPase"/>
</dbReference>
<proteinExistence type="predicted"/>
<evidence type="ECO:0000256" key="9">
    <source>
        <dbReference type="SAM" id="Coils"/>
    </source>
</evidence>
<dbReference type="Proteomes" id="UP000034601">
    <property type="component" value="Unassembled WGS sequence"/>
</dbReference>
<evidence type="ECO:0000256" key="8">
    <source>
        <dbReference type="ARBA" id="ARBA00023204"/>
    </source>
</evidence>
<dbReference type="PANTHER" id="PTHR32114">
    <property type="entry name" value="ABC TRANSPORTER ABCH.3"/>
    <property type="match status" value="1"/>
</dbReference>
<feature type="domain" description="Rad50/SbcC-type AAA" evidence="11">
    <location>
        <begin position="5"/>
        <end position="230"/>
    </location>
</feature>
<feature type="coiled-coil region" evidence="9">
    <location>
        <begin position="167"/>
        <end position="411"/>
    </location>
</feature>
<gene>
    <name evidence="12" type="ORF">UU29_C0005G0010</name>
</gene>
<evidence type="ECO:0000259" key="11">
    <source>
        <dbReference type="Pfam" id="PF13476"/>
    </source>
</evidence>
<dbReference type="InterPro" id="IPR013134">
    <property type="entry name" value="Zn_hook_RAD50"/>
</dbReference>
<keyword evidence="8" id="KW-0234">DNA repair</keyword>
<accession>A0A0G0U2V8</accession>
<keyword evidence="1" id="KW-0479">Metal-binding</keyword>
<keyword evidence="5" id="KW-0862">Zinc</keyword>
<dbReference type="Gene3D" id="1.10.287.510">
    <property type="entry name" value="Helix hairpin bin"/>
    <property type="match status" value="1"/>
</dbReference>
<organism evidence="12 13">
    <name type="scientific">Candidatus Daviesbacteria bacterium GW2011_GWA2_40_9</name>
    <dbReference type="NCBI Taxonomy" id="1618424"/>
    <lineage>
        <taxon>Bacteria</taxon>
        <taxon>Candidatus Daviesiibacteriota</taxon>
    </lineage>
</organism>
<evidence type="ECO:0000256" key="7">
    <source>
        <dbReference type="ARBA" id="ARBA00023054"/>
    </source>
</evidence>
<evidence type="ECO:0000259" key="10">
    <source>
        <dbReference type="Pfam" id="PF04423"/>
    </source>
</evidence>
<dbReference type="PATRIC" id="fig|1618424.3.peg.298"/>
<comment type="caution">
    <text evidence="12">The sequence shown here is derived from an EMBL/GenBank/DDBJ whole genome shotgun (WGS) entry which is preliminary data.</text>
</comment>
<dbReference type="PANTHER" id="PTHR32114:SF2">
    <property type="entry name" value="ABC TRANSPORTER ABCH.3"/>
    <property type="match status" value="1"/>
</dbReference>
<dbReference type="InterPro" id="IPR038729">
    <property type="entry name" value="Rad50/SbcC_AAA"/>
</dbReference>
<dbReference type="GO" id="GO:0005524">
    <property type="term" value="F:ATP binding"/>
    <property type="evidence" value="ECO:0007669"/>
    <property type="project" value="UniProtKB-KW"/>
</dbReference>
<feature type="coiled-coil region" evidence="9">
    <location>
        <begin position="535"/>
        <end position="562"/>
    </location>
</feature>
<dbReference type="GO" id="GO:0046872">
    <property type="term" value="F:metal ion binding"/>
    <property type="evidence" value="ECO:0007669"/>
    <property type="project" value="UniProtKB-KW"/>
</dbReference>
<keyword evidence="6" id="KW-0067">ATP-binding</keyword>
<evidence type="ECO:0000256" key="1">
    <source>
        <dbReference type="ARBA" id="ARBA00022723"/>
    </source>
</evidence>
<evidence type="ECO:0000256" key="2">
    <source>
        <dbReference type="ARBA" id="ARBA00022741"/>
    </source>
</evidence>
<feature type="domain" description="Zinc-hook" evidence="10">
    <location>
        <begin position="350"/>
        <end position="397"/>
    </location>
</feature>
<reference evidence="12 13" key="1">
    <citation type="journal article" date="2015" name="Nature">
        <title>rRNA introns, odd ribosomes, and small enigmatic genomes across a large radiation of phyla.</title>
        <authorList>
            <person name="Brown C.T."/>
            <person name="Hug L.A."/>
            <person name="Thomas B.C."/>
            <person name="Sharon I."/>
            <person name="Castelle C.J."/>
            <person name="Singh A."/>
            <person name="Wilkins M.J."/>
            <person name="Williams K.H."/>
            <person name="Banfield J.F."/>
        </authorList>
    </citation>
    <scope>NUCLEOTIDE SEQUENCE [LARGE SCALE GENOMIC DNA]</scope>
</reference>